<proteinExistence type="predicted"/>
<keyword evidence="1" id="KW-0732">Signal</keyword>
<dbReference type="AlphaFoldDB" id="A0A8D2DDW1"/>
<dbReference type="InterPro" id="IPR059168">
    <property type="entry name" value="PATE2-like_ECD_3FTx"/>
</dbReference>
<dbReference type="CDD" id="cd23578">
    <property type="entry name" value="TFP_LU_ECD_PATE2"/>
    <property type="match status" value="1"/>
</dbReference>
<accession>A0A8D2DDW1</accession>
<keyword evidence="4" id="KW-1185">Reference proteome</keyword>
<sequence>MDKFLLLLLLLGPLPLVFLQAQALVCTVCRSFKEGHCLRGKDNCTANSVSSCRTRDFFFFSDRDGWLYDHTELDCAMFCLSSNLFYEQNKISSYCCKNQDFCNRYQGKLMIKNIY</sequence>
<protein>
    <recommendedName>
        <fullName evidence="2">UPAR/Ly6 domain-containing protein</fullName>
    </recommendedName>
</protein>
<feature type="signal peptide" evidence="1">
    <location>
        <begin position="1"/>
        <end position="23"/>
    </location>
</feature>
<dbReference type="Proteomes" id="UP000694564">
    <property type="component" value="Chromosome 11"/>
</dbReference>
<dbReference type="InterPro" id="IPR016054">
    <property type="entry name" value="LY6_UPA_recep-like"/>
</dbReference>
<evidence type="ECO:0000256" key="1">
    <source>
        <dbReference type="SAM" id="SignalP"/>
    </source>
</evidence>
<evidence type="ECO:0000313" key="4">
    <source>
        <dbReference type="Proteomes" id="UP000694564"/>
    </source>
</evidence>
<feature type="domain" description="UPAR/Ly6" evidence="2">
    <location>
        <begin position="22"/>
        <end position="104"/>
    </location>
</feature>
<dbReference type="Ensembl" id="ENSSVLT00005025921.1">
    <property type="protein sequence ID" value="ENSSVLP00005023311.1"/>
    <property type="gene ID" value="ENSSVLG00005018542.1"/>
</dbReference>
<reference evidence="3" key="1">
    <citation type="submission" date="2025-08" db="UniProtKB">
        <authorList>
            <consortium name="Ensembl"/>
        </authorList>
    </citation>
    <scope>IDENTIFICATION</scope>
</reference>
<feature type="chain" id="PRO_5034328334" description="UPAR/Ly6 domain-containing protein" evidence="1">
    <location>
        <begin position="24"/>
        <end position="115"/>
    </location>
</feature>
<dbReference type="Pfam" id="PF00021">
    <property type="entry name" value="UPAR_LY6"/>
    <property type="match status" value="1"/>
</dbReference>
<name>A0A8D2DDW1_SCIVU</name>
<evidence type="ECO:0000313" key="3">
    <source>
        <dbReference type="Ensembl" id="ENSSVLP00005023311.1"/>
    </source>
</evidence>
<organism evidence="3 4">
    <name type="scientific">Sciurus vulgaris</name>
    <name type="common">Eurasian red squirrel</name>
    <dbReference type="NCBI Taxonomy" id="55149"/>
    <lineage>
        <taxon>Eukaryota</taxon>
        <taxon>Metazoa</taxon>
        <taxon>Chordata</taxon>
        <taxon>Craniata</taxon>
        <taxon>Vertebrata</taxon>
        <taxon>Euteleostomi</taxon>
        <taxon>Mammalia</taxon>
        <taxon>Eutheria</taxon>
        <taxon>Euarchontoglires</taxon>
        <taxon>Glires</taxon>
        <taxon>Rodentia</taxon>
        <taxon>Sciuromorpha</taxon>
        <taxon>Sciuridae</taxon>
        <taxon>Sciurinae</taxon>
        <taxon>Sciurini</taxon>
        <taxon>Sciurus</taxon>
    </lineage>
</organism>
<evidence type="ECO:0000259" key="2">
    <source>
        <dbReference type="Pfam" id="PF00021"/>
    </source>
</evidence>
<reference evidence="3" key="2">
    <citation type="submission" date="2025-09" db="UniProtKB">
        <authorList>
            <consortium name="Ensembl"/>
        </authorList>
    </citation>
    <scope>IDENTIFICATION</scope>
</reference>
<dbReference type="GeneTree" id="ENSGT00510000050146"/>